<dbReference type="InterPro" id="IPR046947">
    <property type="entry name" value="LytR-like"/>
</dbReference>
<name>A0A0H5SED8_HERHM</name>
<comment type="function">
    <text evidence="2">May play the central regulatory role in sporulation. It may be an element of the effector pathway responsible for the activation of sporulation genes in response to nutritional stress. Spo0A may act in concert with spo0H (a sigma factor) to control the expression of some genes that are critical to the sporulation process.</text>
</comment>
<evidence type="ECO:0000259" key="4">
    <source>
        <dbReference type="PROSITE" id="PS50110"/>
    </source>
</evidence>
<dbReference type="GO" id="GO:0000156">
    <property type="term" value="F:phosphorelay response regulator activity"/>
    <property type="evidence" value="ECO:0007669"/>
    <property type="project" value="InterPro"/>
</dbReference>
<dbReference type="InterPro" id="IPR011006">
    <property type="entry name" value="CheY-like_superfamily"/>
</dbReference>
<protein>
    <recommendedName>
        <fullName evidence="1">Stage 0 sporulation protein A homolog</fullName>
    </recommendedName>
</protein>
<evidence type="ECO:0000256" key="1">
    <source>
        <dbReference type="ARBA" id="ARBA00018672"/>
    </source>
</evidence>
<dbReference type="PROSITE" id="PS50110">
    <property type="entry name" value="RESPONSE_REGULATORY"/>
    <property type="match status" value="1"/>
</dbReference>
<dbReference type="SMART" id="SM00850">
    <property type="entry name" value="LytTR"/>
    <property type="match status" value="1"/>
</dbReference>
<dbReference type="PROSITE" id="PS50930">
    <property type="entry name" value="HTH_LYTTR"/>
    <property type="match status" value="1"/>
</dbReference>
<dbReference type="Pfam" id="PF00072">
    <property type="entry name" value="Response_reg"/>
    <property type="match status" value="1"/>
</dbReference>
<keyword evidence="3" id="KW-0597">Phosphoprotein</keyword>
<dbReference type="EMBL" id="CVTD020000008">
    <property type="protein sequence ID" value="CRZ33802.1"/>
    <property type="molecule type" value="Genomic_DNA"/>
</dbReference>
<evidence type="ECO:0000259" key="5">
    <source>
        <dbReference type="PROSITE" id="PS50930"/>
    </source>
</evidence>
<organism evidence="6 7">
    <name type="scientific">Herbinix hemicellulosilytica</name>
    <dbReference type="NCBI Taxonomy" id="1564487"/>
    <lineage>
        <taxon>Bacteria</taxon>
        <taxon>Bacillati</taxon>
        <taxon>Bacillota</taxon>
        <taxon>Clostridia</taxon>
        <taxon>Lachnospirales</taxon>
        <taxon>Lachnospiraceae</taxon>
        <taxon>Herbinix</taxon>
    </lineage>
</organism>
<dbReference type="InterPro" id="IPR007492">
    <property type="entry name" value="LytTR_DNA-bd_dom"/>
</dbReference>
<feature type="domain" description="HTH LytTR-type" evidence="5">
    <location>
        <begin position="132"/>
        <end position="231"/>
    </location>
</feature>
<gene>
    <name evidence="6" type="ORF">HHT355_0597</name>
</gene>
<dbReference type="PANTHER" id="PTHR37299">
    <property type="entry name" value="TRANSCRIPTIONAL REGULATOR-RELATED"/>
    <property type="match status" value="1"/>
</dbReference>
<dbReference type="GO" id="GO:0003677">
    <property type="term" value="F:DNA binding"/>
    <property type="evidence" value="ECO:0007669"/>
    <property type="project" value="InterPro"/>
</dbReference>
<dbReference type="RefSeq" id="WP_103201956.1">
    <property type="nucleotide sequence ID" value="NZ_CVTD020000008.1"/>
</dbReference>
<dbReference type="OrthoDB" id="9788600at2"/>
<dbReference type="Pfam" id="PF04397">
    <property type="entry name" value="LytTR"/>
    <property type="match status" value="1"/>
</dbReference>
<dbReference type="Gene3D" id="3.40.50.2300">
    <property type="match status" value="1"/>
</dbReference>
<dbReference type="InterPro" id="IPR001789">
    <property type="entry name" value="Sig_transdc_resp-reg_receiver"/>
</dbReference>
<dbReference type="Gene3D" id="2.40.50.1020">
    <property type="entry name" value="LytTr DNA-binding domain"/>
    <property type="match status" value="1"/>
</dbReference>
<dbReference type="Proteomes" id="UP000236497">
    <property type="component" value="Unassembled WGS sequence"/>
</dbReference>
<sequence>MDNKIKIAVCDDDKFILKIIENKIKEVLREINFNDYDIYLFHKGLDLLKSKLNYNLVLLDIEMADIDGLSMAVRLNALESKPLIIFISAHRDLIELGYHVKAYRFLTKPINDLLFSEAIVNAINEIILIDKLVVVDNDKKILLDLKDVICVEALGEGCCIYTTQNNYIKKEPLKYWLKRLPKKDFIQTHRAYIINLRHIDFIELNQICMKNGIKIPVSVRKRKTLNDILRTYYK</sequence>
<evidence type="ECO:0000313" key="6">
    <source>
        <dbReference type="EMBL" id="CRZ33802.1"/>
    </source>
</evidence>
<dbReference type="AlphaFoldDB" id="A0A0H5SED8"/>
<dbReference type="SUPFAM" id="SSF52172">
    <property type="entry name" value="CheY-like"/>
    <property type="match status" value="1"/>
</dbReference>
<feature type="domain" description="Response regulatory" evidence="4">
    <location>
        <begin position="6"/>
        <end position="123"/>
    </location>
</feature>
<evidence type="ECO:0000256" key="2">
    <source>
        <dbReference type="ARBA" id="ARBA00024867"/>
    </source>
</evidence>
<proteinExistence type="predicted"/>
<reference evidence="6 7" key="1">
    <citation type="submission" date="2015-06" db="EMBL/GenBank/DDBJ databases">
        <authorList>
            <person name="Wibberg Daniel"/>
        </authorList>
    </citation>
    <scope>NUCLEOTIDE SEQUENCE [LARGE SCALE GENOMIC DNA]</scope>
    <source>
        <strain evidence="6 7">T3/55T</strain>
    </source>
</reference>
<keyword evidence="7" id="KW-1185">Reference proteome</keyword>
<dbReference type="SMART" id="SM00448">
    <property type="entry name" value="REC"/>
    <property type="match status" value="1"/>
</dbReference>
<accession>A0A0H5SED8</accession>
<feature type="modified residue" description="4-aspartylphosphate" evidence="3">
    <location>
        <position position="60"/>
    </location>
</feature>
<evidence type="ECO:0000313" key="7">
    <source>
        <dbReference type="Proteomes" id="UP000236497"/>
    </source>
</evidence>
<dbReference type="PANTHER" id="PTHR37299:SF1">
    <property type="entry name" value="STAGE 0 SPORULATION PROTEIN A HOMOLOG"/>
    <property type="match status" value="1"/>
</dbReference>
<evidence type="ECO:0000256" key="3">
    <source>
        <dbReference type="PROSITE-ProRule" id="PRU00169"/>
    </source>
</evidence>